<evidence type="ECO:0000313" key="1">
    <source>
        <dbReference type="EMBL" id="GJM95929.1"/>
    </source>
</evidence>
<keyword evidence="2" id="KW-1185">Reference proteome</keyword>
<dbReference type="AlphaFoldDB" id="A0AAV5CCU8"/>
<comment type="caution">
    <text evidence="1">The sequence shown here is derived from an EMBL/GenBank/DDBJ whole genome shotgun (WGS) entry which is preliminary data.</text>
</comment>
<dbReference type="GO" id="GO:0035251">
    <property type="term" value="F:UDP-glucosyltransferase activity"/>
    <property type="evidence" value="ECO:0007669"/>
    <property type="project" value="InterPro"/>
</dbReference>
<gene>
    <name evidence="1" type="primary">ga12725</name>
    <name evidence="1" type="ORF">PR202_ga12725</name>
</gene>
<proteinExistence type="predicted"/>
<name>A0AAV5CCU8_ELECO</name>
<sequence length="295" mass="32183">MDAAGSSSSPPLRIVIFPWLAFGHLHPYLELAERLALRGHHVSFISAPRNLARLPPLRPAAAPRMDLVTLPLPRVDGLRDGAESTNSVSRDKLHLLFQAFDGMAEPFAEFLGTACADEKKRPDWIIIDSFHHWAAATAAEHKVPCAMLQATAALLTIMEEQPAAVPRYEWEQLARAHTKHGAQGVSVAQRFTLTLEKCTIQAMRSCVEWEGETFTLAASILGKPLVPLGLLPPSPDGGRGASMNREHATAQWLDAQPASSVVYVALGSEVPLRVLIKCTNWLWGWSSPGHTSCGR</sequence>
<dbReference type="PANTHER" id="PTHR48049">
    <property type="entry name" value="GLYCOSYLTRANSFERASE"/>
    <property type="match status" value="1"/>
</dbReference>
<dbReference type="Gene3D" id="3.40.50.2000">
    <property type="entry name" value="Glycogen Phosphorylase B"/>
    <property type="match status" value="1"/>
</dbReference>
<dbReference type="EMBL" id="BQKI01000006">
    <property type="protein sequence ID" value="GJM95929.1"/>
    <property type="molecule type" value="Genomic_DNA"/>
</dbReference>
<dbReference type="PANTHER" id="PTHR48049:SF60">
    <property type="entry name" value="UDP-GLYCOSYLTRANSFERASE 91B1"/>
    <property type="match status" value="1"/>
</dbReference>
<reference evidence="1" key="1">
    <citation type="journal article" date="2018" name="DNA Res.">
        <title>Multiple hybrid de novo genome assembly of finger millet, an orphan allotetraploid crop.</title>
        <authorList>
            <person name="Hatakeyama M."/>
            <person name="Aluri S."/>
            <person name="Balachadran M.T."/>
            <person name="Sivarajan S.R."/>
            <person name="Patrignani A."/>
            <person name="Gruter S."/>
            <person name="Poveda L."/>
            <person name="Shimizu-Inatsugi R."/>
            <person name="Baeten J."/>
            <person name="Francoijs K.J."/>
            <person name="Nataraja K.N."/>
            <person name="Reddy Y.A.N."/>
            <person name="Phadnis S."/>
            <person name="Ravikumar R.L."/>
            <person name="Schlapbach R."/>
            <person name="Sreeman S.M."/>
            <person name="Shimizu K.K."/>
        </authorList>
    </citation>
    <scope>NUCLEOTIDE SEQUENCE</scope>
</reference>
<accession>A0AAV5CCU8</accession>
<evidence type="ECO:0000313" key="2">
    <source>
        <dbReference type="Proteomes" id="UP001054889"/>
    </source>
</evidence>
<dbReference type="Proteomes" id="UP001054889">
    <property type="component" value="Unassembled WGS sequence"/>
</dbReference>
<reference evidence="1" key="2">
    <citation type="submission" date="2021-12" db="EMBL/GenBank/DDBJ databases">
        <title>Resequencing data analysis of finger millet.</title>
        <authorList>
            <person name="Hatakeyama M."/>
            <person name="Aluri S."/>
            <person name="Balachadran M.T."/>
            <person name="Sivarajan S.R."/>
            <person name="Poveda L."/>
            <person name="Shimizu-Inatsugi R."/>
            <person name="Schlapbach R."/>
            <person name="Sreeman S.M."/>
            <person name="Shimizu K.K."/>
        </authorList>
    </citation>
    <scope>NUCLEOTIDE SEQUENCE</scope>
</reference>
<dbReference type="InterPro" id="IPR050481">
    <property type="entry name" value="UDP-glycosyltransf_plant"/>
</dbReference>
<organism evidence="1 2">
    <name type="scientific">Eleusine coracana subsp. coracana</name>
    <dbReference type="NCBI Taxonomy" id="191504"/>
    <lineage>
        <taxon>Eukaryota</taxon>
        <taxon>Viridiplantae</taxon>
        <taxon>Streptophyta</taxon>
        <taxon>Embryophyta</taxon>
        <taxon>Tracheophyta</taxon>
        <taxon>Spermatophyta</taxon>
        <taxon>Magnoliopsida</taxon>
        <taxon>Liliopsida</taxon>
        <taxon>Poales</taxon>
        <taxon>Poaceae</taxon>
        <taxon>PACMAD clade</taxon>
        <taxon>Chloridoideae</taxon>
        <taxon>Cynodonteae</taxon>
        <taxon>Eleusininae</taxon>
        <taxon>Eleusine</taxon>
    </lineage>
</organism>
<protein>
    <submittedName>
        <fullName evidence="1">Uncharacterized protein</fullName>
    </submittedName>
</protein>
<dbReference type="SUPFAM" id="SSF53756">
    <property type="entry name" value="UDP-Glycosyltransferase/glycogen phosphorylase"/>
    <property type="match status" value="1"/>
</dbReference>